<accession>A0A4Y2LZK2</accession>
<keyword evidence="2" id="KW-1185">Reference proteome</keyword>
<organism evidence="1 2">
    <name type="scientific">Araneus ventricosus</name>
    <name type="common">Orbweaver spider</name>
    <name type="synonym">Epeira ventricosa</name>
    <dbReference type="NCBI Taxonomy" id="182803"/>
    <lineage>
        <taxon>Eukaryota</taxon>
        <taxon>Metazoa</taxon>
        <taxon>Ecdysozoa</taxon>
        <taxon>Arthropoda</taxon>
        <taxon>Chelicerata</taxon>
        <taxon>Arachnida</taxon>
        <taxon>Araneae</taxon>
        <taxon>Araneomorphae</taxon>
        <taxon>Entelegynae</taxon>
        <taxon>Araneoidea</taxon>
        <taxon>Araneidae</taxon>
        <taxon>Araneus</taxon>
    </lineage>
</organism>
<evidence type="ECO:0000313" key="1">
    <source>
        <dbReference type="EMBL" id="GBN19902.1"/>
    </source>
</evidence>
<evidence type="ECO:0000313" key="2">
    <source>
        <dbReference type="Proteomes" id="UP000499080"/>
    </source>
</evidence>
<protein>
    <submittedName>
        <fullName evidence="1">Uncharacterized protein</fullName>
    </submittedName>
</protein>
<dbReference type="Proteomes" id="UP000499080">
    <property type="component" value="Unassembled WGS sequence"/>
</dbReference>
<reference evidence="1 2" key="1">
    <citation type="journal article" date="2019" name="Sci. Rep.">
        <title>Orb-weaving spider Araneus ventricosus genome elucidates the spidroin gene catalogue.</title>
        <authorList>
            <person name="Kono N."/>
            <person name="Nakamura H."/>
            <person name="Ohtoshi R."/>
            <person name="Moran D.A.P."/>
            <person name="Shinohara A."/>
            <person name="Yoshida Y."/>
            <person name="Fujiwara M."/>
            <person name="Mori M."/>
            <person name="Tomita M."/>
            <person name="Arakawa K."/>
        </authorList>
    </citation>
    <scope>NUCLEOTIDE SEQUENCE [LARGE SCALE GENOMIC DNA]</scope>
</reference>
<sequence length="120" mass="13043">MTWTTFLSSNFRSTSAVWVFSVHALSTRGFPVAVSILLSCFSLIRPIVGLIPCGLGRTELGREFYRAKHGVTSSAHSGTPDLSEHFGDIGEKSTTQENANLSLISLLGKKVRSNVRENST</sequence>
<dbReference type="AlphaFoldDB" id="A0A4Y2LZK2"/>
<gene>
    <name evidence="1" type="ORF">AVEN_227705_1</name>
</gene>
<proteinExistence type="predicted"/>
<comment type="caution">
    <text evidence="1">The sequence shown here is derived from an EMBL/GenBank/DDBJ whole genome shotgun (WGS) entry which is preliminary data.</text>
</comment>
<name>A0A4Y2LZK2_ARAVE</name>
<dbReference type="EMBL" id="BGPR01006538">
    <property type="protein sequence ID" value="GBN19902.1"/>
    <property type="molecule type" value="Genomic_DNA"/>
</dbReference>